<dbReference type="EMBL" id="IACT01001974">
    <property type="protein sequence ID" value="LAC21286.1"/>
    <property type="molecule type" value="mRNA"/>
</dbReference>
<keyword evidence="2 3" id="KW-0040">ANK repeat</keyword>
<evidence type="ECO:0000313" key="4">
    <source>
        <dbReference type="EMBL" id="LAB67499.1"/>
    </source>
</evidence>
<feature type="repeat" description="ANK" evidence="3">
    <location>
        <begin position="457"/>
        <end position="489"/>
    </location>
</feature>
<dbReference type="SMART" id="SM00248">
    <property type="entry name" value="ANK"/>
    <property type="match status" value="13"/>
</dbReference>
<feature type="repeat" description="ANK" evidence="3">
    <location>
        <begin position="124"/>
        <end position="156"/>
    </location>
</feature>
<dbReference type="PANTHER" id="PTHR24198">
    <property type="entry name" value="ANKYRIN REPEAT AND PROTEIN KINASE DOMAIN-CONTAINING PROTEIN"/>
    <property type="match status" value="1"/>
</dbReference>
<dbReference type="InterPro" id="IPR036770">
    <property type="entry name" value="Ankyrin_rpt-contain_sf"/>
</dbReference>
<feature type="repeat" description="ANK" evidence="3">
    <location>
        <begin position="230"/>
        <end position="262"/>
    </location>
</feature>
<dbReference type="PROSITE" id="PS50297">
    <property type="entry name" value="ANK_REP_REGION"/>
    <property type="match status" value="5"/>
</dbReference>
<feature type="repeat" description="ANK" evidence="3">
    <location>
        <begin position="293"/>
        <end position="325"/>
    </location>
</feature>
<keyword evidence="1" id="KW-0677">Repeat</keyword>
<name>A0A2P2I0H6_9CRUS</name>
<dbReference type="EMBL" id="IACF01001821">
    <property type="protein sequence ID" value="LAB67499.1"/>
    <property type="molecule type" value="mRNA"/>
</dbReference>
<feature type="repeat" description="ANK" evidence="3">
    <location>
        <begin position="197"/>
        <end position="229"/>
    </location>
</feature>
<feature type="repeat" description="ANK" evidence="3">
    <location>
        <begin position="326"/>
        <end position="358"/>
    </location>
</feature>
<organism evidence="4">
    <name type="scientific">Hirondellea gigas</name>
    <dbReference type="NCBI Taxonomy" id="1518452"/>
    <lineage>
        <taxon>Eukaryota</taxon>
        <taxon>Metazoa</taxon>
        <taxon>Ecdysozoa</taxon>
        <taxon>Arthropoda</taxon>
        <taxon>Crustacea</taxon>
        <taxon>Multicrustacea</taxon>
        <taxon>Malacostraca</taxon>
        <taxon>Eumalacostraca</taxon>
        <taxon>Peracarida</taxon>
        <taxon>Amphipoda</taxon>
        <taxon>Amphilochidea</taxon>
        <taxon>Lysianassida</taxon>
        <taxon>Lysianassidira</taxon>
        <taxon>Lysianassoidea</taxon>
        <taxon>Lysianassidae</taxon>
        <taxon>Hirondellea</taxon>
    </lineage>
</organism>
<proteinExistence type="evidence at transcript level"/>
<evidence type="ECO:0000256" key="2">
    <source>
        <dbReference type="ARBA" id="ARBA00023043"/>
    </source>
</evidence>
<reference evidence="4" key="2">
    <citation type="journal article" date="2018" name="Biosci. Biotechnol. Biochem.">
        <title>Polysaccharide hydrolase of the hadal zone amphipods Hirondellea gigas.</title>
        <authorList>
            <person name="Kobayashi H."/>
            <person name="Nagahama T."/>
            <person name="Arai W."/>
            <person name="Sasagawa Y."/>
            <person name="Umeda M."/>
            <person name="Hayashi T."/>
            <person name="Nikaido I."/>
            <person name="Watanabe H."/>
            <person name="Oguri K."/>
            <person name="Kitazato H."/>
            <person name="Fujioka K."/>
            <person name="Kido Y."/>
            <person name="Takami H."/>
        </authorList>
    </citation>
    <scope>NUCLEOTIDE SEQUENCE</scope>
    <source>
        <tissue evidence="4">Whole body</tissue>
    </source>
</reference>
<dbReference type="PROSITE" id="PS50088">
    <property type="entry name" value="ANK_REPEAT"/>
    <property type="match status" value="7"/>
</dbReference>
<dbReference type="Pfam" id="PF12796">
    <property type="entry name" value="Ank_2"/>
    <property type="match status" value="4"/>
</dbReference>
<dbReference type="PANTHER" id="PTHR24198:SF165">
    <property type="entry name" value="ANKYRIN REPEAT-CONTAINING PROTEIN-RELATED"/>
    <property type="match status" value="1"/>
</dbReference>
<reference evidence="5" key="1">
    <citation type="submission" date="2017-11" db="EMBL/GenBank/DDBJ databases">
        <title>The sensing device of the deep-sea amphipod.</title>
        <authorList>
            <person name="Kobayashi H."/>
            <person name="Nagahama T."/>
            <person name="Arai W."/>
            <person name="Sasagawa Y."/>
            <person name="Umeda M."/>
            <person name="Hayashi T."/>
            <person name="Nikaido I."/>
            <person name="Watanabe H."/>
            <person name="Oguri K."/>
            <person name="Kitazato H."/>
            <person name="Fujioka K."/>
            <person name="Kido Y."/>
            <person name="Takami H."/>
        </authorList>
    </citation>
    <scope>NUCLEOTIDE SEQUENCE</scope>
    <source>
        <tissue evidence="5">Whole body</tissue>
    </source>
</reference>
<evidence type="ECO:0000256" key="1">
    <source>
        <dbReference type="ARBA" id="ARBA00022737"/>
    </source>
</evidence>
<dbReference type="AlphaFoldDB" id="A0A2P2I0H6"/>
<sequence>MEDDIVNQLIECLPPDESYGKQYNKLIKAFKECDVDCLKHFIKLGINLNSELFDGHSPLTLLIATTTSNMWQDIAKLFLENGASPNKRSPKGTTVLSLLVADGAPDLVSLALDKGAEIEAVGASGETAVISAVHYKKVPCLKVLLDRGANPNVLTKEGNTAVMWAASRSNGIGAPKCLAAVKLLLQYGADPSRCNNRGYTPLMNASLIRETESVRALLAAGAHTEAVDFRGETALFKAVYSNCVETVIILIKAGANVNARCKIERTPLMVNNSYSILNILLQNDSDTNAADVDGYTPLHHCAISNKPQFLRVLTLHGARINTRCNLGNTPLQIAIRSRSVDCVNYLLSKGANVSTKNDMDVTLFHELIIPWDFFQSVNVFSIVNTPSLVQEIQNYLAPVSDTNLEMVKELMTKGGDCDIPSVGGVSPLMLAALCGDLNLCRFLLSEGSADPHLVDEDGRSVLCYACRGGHSSIVRLLMQKDCVVNSADKNGNLAIFYAAQFSNMGIVDLLILDLAFYMCYTFKKQQNGPFES</sequence>
<accession>A0A2P2I0H6</accession>
<feature type="repeat" description="ANK" evidence="3">
    <location>
        <begin position="423"/>
        <end position="448"/>
    </location>
</feature>
<protein>
    <submittedName>
        <fullName evidence="4">Ankyrin repeat protein RF_0381</fullName>
    </submittedName>
</protein>
<evidence type="ECO:0000313" key="5">
    <source>
        <dbReference type="EMBL" id="LAC21286.1"/>
    </source>
</evidence>
<dbReference type="InterPro" id="IPR002110">
    <property type="entry name" value="Ankyrin_rpt"/>
</dbReference>
<evidence type="ECO:0000256" key="3">
    <source>
        <dbReference type="PROSITE-ProRule" id="PRU00023"/>
    </source>
</evidence>
<dbReference type="Gene3D" id="1.25.40.20">
    <property type="entry name" value="Ankyrin repeat-containing domain"/>
    <property type="match status" value="2"/>
</dbReference>
<dbReference type="SUPFAM" id="SSF48403">
    <property type="entry name" value="Ankyrin repeat"/>
    <property type="match status" value="2"/>
</dbReference>